<dbReference type="InterPro" id="IPR042095">
    <property type="entry name" value="SUMF_sf"/>
</dbReference>
<dbReference type="Gene3D" id="3.90.1580.10">
    <property type="entry name" value="paralog of FGE (formylglycine-generating enzyme)"/>
    <property type="match status" value="1"/>
</dbReference>
<dbReference type="AlphaFoldDB" id="A0AAW4L267"/>
<dbReference type="InterPro" id="IPR016187">
    <property type="entry name" value="CTDL_fold"/>
</dbReference>
<dbReference type="PANTHER" id="PTHR23150">
    <property type="entry name" value="SULFATASE MODIFYING FACTOR 1, 2"/>
    <property type="match status" value="1"/>
</dbReference>
<accession>A0AAW4L267</accession>
<reference evidence="2 3" key="1">
    <citation type="submission" date="2021-05" db="EMBL/GenBank/DDBJ databases">
        <title>The draft genome of Geobacter pelophilus DSM 12255.</title>
        <authorList>
            <person name="Xu Z."/>
            <person name="Masuda Y."/>
            <person name="Itoh H."/>
            <person name="Senoo K."/>
        </authorList>
    </citation>
    <scope>NUCLEOTIDE SEQUENCE [LARGE SCALE GENOMIC DNA]</scope>
    <source>
        <strain evidence="2 3">DSM 12255</strain>
    </source>
</reference>
<evidence type="ECO:0000313" key="3">
    <source>
        <dbReference type="Proteomes" id="UP000811899"/>
    </source>
</evidence>
<dbReference type="InterPro" id="IPR005532">
    <property type="entry name" value="SUMF_dom"/>
</dbReference>
<proteinExistence type="predicted"/>
<dbReference type="Pfam" id="PF03781">
    <property type="entry name" value="FGE-sulfatase"/>
    <property type="match status" value="1"/>
</dbReference>
<dbReference type="EMBL" id="JAHCVJ010000004">
    <property type="protein sequence ID" value="MBT0664814.1"/>
    <property type="molecule type" value="Genomic_DNA"/>
</dbReference>
<sequence>MADRRKVVSAELIAVPAGCFQMGDSFGEGYFNEYPRHDVCLSRFTIAKLPVTRGAFSQFVTETGYRTEAEKGDGCAIFDGKAWKKNPAASWQNPGFAQDDGHPVVCVAWHDAVAYLQWFAGKTGLACRLPTEAEWEYAARSGGKIEKYAGSNDVDAVAWYAANAGDGTRPAGEKQPNGLGLYDMSGNVWQWTADWYGEKYYQESPVNNPTGPINGTNRVYRGGSWFYDRKGIRVSYRDFYLPGFRSSQLGFRPVCTDK</sequence>
<comment type="caution">
    <text evidence="2">The sequence shown here is derived from an EMBL/GenBank/DDBJ whole genome shotgun (WGS) entry which is preliminary data.</text>
</comment>
<feature type="domain" description="Sulfatase-modifying factor enzyme-like" evidence="1">
    <location>
        <begin position="11"/>
        <end position="254"/>
    </location>
</feature>
<dbReference type="Proteomes" id="UP000811899">
    <property type="component" value="Unassembled WGS sequence"/>
</dbReference>
<dbReference type="PANTHER" id="PTHR23150:SF19">
    <property type="entry name" value="FORMYLGLYCINE-GENERATING ENZYME"/>
    <property type="match status" value="1"/>
</dbReference>
<dbReference type="InterPro" id="IPR051043">
    <property type="entry name" value="Sulfatase_Mod_Factor_Kinase"/>
</dbReference>
<evidence type="ECO:0000313" key="2">
    <source>
        <dbReference type="EMBL" id="MBT0664814.1"/>
    </source>
</evidence>
<organism evidence="2 3">
    <name type="scientific">Geoanaerobacter pelophilus</name>
    <dbReference type="NCBI Taxonomy" id="60036"/>
    <lineage>
        <taxon>Bacteria</taxon>
        <taxon>Pseudomonadati</taxon>
        <taxon>Thermodesulfobacteriota</taxon>
        <taxon>Desulfuromonadia</taxon>
        <taxon>Geobacterales</taxon>
        <taxon>Geobacteraceae</taxon>
        <taxon>Geoanaerobacter</taxon>
    </lineage>
</organism>
<protein>
    <submittedName>
        <fullName evidence="2">Formylglycine-generating enzyme family protein</fullName>
    </submittedName>
</protein>
<keyword evidence="3" id="KW-1185">Reference proteome</keyword>
<dbReference type="GO" id="GO:0120147">
    <property type="term" value="F:formylglycine-generating oxidase activity"/>
    <property type="evidence" value="ECO:0007669"/>
    <property type="project" value="TreeGrafter"/>
</dbReference>
<evidence type="ECO:0000259" key="1">
    <source>
        <dbReference type="Pfam" id="PF03781"/>
    </source>
</evidence>
<gene>
    <name evidence="2" type="ORF">KI809_10930</name>
</gene>
<dbReference type="SUPFAM" id="SSF56436">
    <property type="entry name" value="C-type lectin-like"/>
    <property type="match status" value="1"/>
</dbReference>
<name>A0AAW4L267_9BACT</name>